<dbReference type="GO" id="GO:0016747">
    <property type="term" value="F:acyltransferase activity, transferring groups other than amino-acyl groups"/>
    <property type="evidence" value="ECO:0007669"/>
    <property type="project" value="InterPro"/>
</dbReference>
<dbReference type="EMBL" id="MCGO01000085">
    <property type="protein sequence ID" value="ORY29924.1"/>
    <property type="molecule type" value="Genomic_DNA"/>
</dbReference>
<dbReference type="Proteomes" id="UP000193642">
    <property type="component" value="Unassembled WGS sequence"/>
</dbReference>
<feature type="domain" description="N-acetyltransferase" evidence="1">
    <location>
        <begin position="1"/>
        <end position="169"/>
    </location>
</feature>
<protein>
    <recommendedName>
        <fullName evidence="1">N-acetyltransferase domain-containing protein</fullName>
    </recommendedName>
</protein>
<dbReference type="Gene3D" id="3.40.630.30">
    <property type="match status" value="1"/>
</dbReference>
<dbReference type="CDD" id="cd04301">
    <property type="entry name" value="NAT_SF"/>
    <property type="match status" value="1"/>
</dbReference>
<dbReference type="InterPro" id="IPR000182">
    <property type="entry name" value="GNAT_dom"/>
</dbReference>
<evidence type="ECO:0000259" key="1">
    <source>
        <dbReference type="PROSITE" id="PS51186"/>
    </source>
</evidence>
<accession>A0A1Y2B5A6</accession>
<dbReference type="SUPFAM" id="SSF55729">
    <property type="entry name" value="Acyl-CoA N-acyltransferases (Nat)"/>
    <property type="match status" value="1"/>
</dbReference>
<evidence type="ECO:0000313" key="3">
    <source>
        <dbReference type="Proteomes" id="UP000193642"/>
    </source>
</evidence>
<reference evidence="2 3" key="1">
    <citation type="submission" date="2016-07" db="EMBL/GenBank/DDBJ databases">
        <title>Pervasive Adenine N6-methylation of Active Genes in Fungi.</title>
        <authorList>
            <consortium name="DOE Joint Genome Institute"/>
            <person name="Mondo S.J."/>
            <person name="Dannebaum R.O."/>
            <person name="Kuo R.C."/>
            <person name="Labutti K."/>
            <person name="Haridas S."/>
            <person name="Kuo A."/>
            <person name="Salamov A."/>
            <person name="Ahrendt S.R."/>
            <person name="Lipzen A."/>
            <person name="Sullivan W."/>
            <person name="Andreopoulos W.B."/>
            <person name="Clum A."/>
            <person name="Lindquist E."/>
            <person name="Daum C."/>
            <person name="Ramamoorthy G.K."/>
            <person name="Gryganskyi A."/>
            <person name="Culley D."/>
            <person name="Magnuson J.K."/>
            <person name="James T.Y."/>
            <person name="O'Malley M.A."/>
            <person name="Stajich J.E."/>
            <person name="Spatafora J.W."/>
            <person name="Visel A."/>
            <person name="Grigoriev I.V."/>
        </authorList>
    </citation>
    <scope>NUCLEOTIDE SEQUENCE [LARGE SCALE GENOMIC DNA]</scope>
    <source>
        <strain evidence="2 3">JEL800</strain>
    </source>
</reference>
<name>A0A1Y2B5A6_9FUNG</name>
<organism evidence="2 3">
    <name type="scientific">Rhizoclosmatium globosum</name>
    <dbReference type="NCBI Taxonomy" id="329046"/>
    <lineage>
        <taxon>Eukaryota</taxon>
        <taxon>Fungi</taxon>
        <taxon>Fungi incertae sedis</taxon>
        <taxon>Chytridiomycota</taxon>
        <taxon>Chytridiomycota incertae sedis</taxon>
        <taxon>Chytridiomycetes</taxon>
        <taxon>Chytridiales</taxon>
        <taxon>Chytriomycetaceae</taxon>
        <taxon>Rhizoclosmatium</taxon>
    </lineage>
</organism>
<keyword evidence="3" id="KW-1185">Reference proteome</keyword>
<gene>
    <name evidence="2" type="ORF">BCR33DRAFT_857533</name>
</gene>
<comment type="caution">
    <text evidence="2">The sequence shown here is derived from an EMBL/GenBank/DDBJ whole genome shotgun (WGS) entry which is preliminary data.</text>
</comment>
<evidence type="ECO:0000313" key="2">
    <source>
        <dbReference type="EMBL" id="ORY29924.1"/>
    </source>
</evidence>
<sequence>MQYRIETYDRHTPVPVLFRLLQFSNAEFEAVMLEHPPKFPEDTANPNASSIVHWQMLLNEKKGRIYATIDPSTNTASALVFTYERVTLSTHVWLAVTGRDHRRKGLMRMLFETVEKDVRDHGVQSVTVNTLPEVFVNMPVFLERQGYVLIGDEWLGRRGGRGRPSMPIAPIHQTLPVPLTPVHTPKPLNSNVSLADAFNSELDHLLQLQLDSDECQVQDPDLMPTLDDWLLLHNYIFQDGKAQLTIKHLKIRLIMCALAAYAKRDKLPANIALNFYKRGRKAVLRSFDRPSLRSVMAFYYINNFAIENGQPEIGKPFFVNALHQIVMLKMDIDPDDSPGWIT</sequence>
<dbReference type="AlphaFoldDB" id="A0A1Y2B5A6"/>
<proteinExistence type="predicted"/>
<dbReference type="PROSITE" id="PS51186">
    <property type="entry name" value="GNAT"/>
    <property type="match status" value="1"/>
</dbReference>
<dbReference type="InterPro" id="IPR016181">
    <property type="entry name" value="Acyl_CoA_acyltransferase"/>
</dbReference>
<dbReference type="OrthoDB" id="2129628at2759"/>